<evidence type="ECO:0000313" key="3">
    <source>
        <dbReference type="Proteomes" id="UP000239504"/>
    </source>
</evidence>
<feature type="region of interest" description="Disordered" evidence="1">
    <location>
        <begin position="87"/>
        <end position="110"/>
    </location>
</feature>
<organism evidence="2 3">
    <name type="scientific">Hyphococcus luteus</name>
    <dbReference type="NCBI Taxonomy" id="2058213"/>
    <lineage>
        <taxon>Bacteria</taxon>
        <taxon>Pseudomonadati</taxon>
        <taxon>Pseudomonadota</taxon>
        <taxon>Alphaproteobacteria</taxon>
        <taxon>Parvularculales</taxon>
        <taxon>Parvularculaceae</taxon>
        <taxon>Hyphococcus</taxon>
    </lineage>
</organism>
<sequence>MKKGCEIILCAALSALFGGCATPDSERAALPLACPSAADAGARAEFGCVNKANLAVMAADPGDLKEGGDLGPGDGARAAMTVEAYKEGKNKGLEKSESTTSASINLGGEK</sequence>
<reference evidence="2 3" key="1">
    <citation type="submission" date="2017-12" db="EMBL/GenBank/DDBJ databases">
        <authorList>
            <person name="Hurst M.R.H."/>
        </authorList>
    </citation>
    <scope>NUCLEOTIDE SEQUENCE [LARGE SCALE GENOMIC DNA]</scope>
    <source>
        <strain evidence="2 3">SY-3-19</strain>
    </source>
</reference>
<name>A0A2S7K5U3_9PROT</name>
<evidence type="ECO:0000256" key="1">
    <source>
        <dbReference type="SAM" id="MobiDB-lite"/>
    </source>
</evidence>
<dbReference type="InterPro" id="IPR019027">
    <property type="entry name" value="Pilus_biogenesis_CpaD-related"/>
</dbReference>
<gene>
    <name evidence="2" type="ORF">CW354_05915</name>
</gene>
<dbReference type="EMBL" id="PJCH01000005">
    <property type="protein sequence ID" value="PQA87884.1"/>
    <property type="molecule type" value="Genomic_DNA"/>
</dbReference>
<dbReference type="RefSeq" id="WP_104829129.1">
    <property type="nucleotide sequence ID" value="NZ_PJCH01000005.1"/>
</dbReference>
<evidence type="ECO:0000313" key="2">
    <source>
        <dbReference type="EMBL" id="PQA87884.1"/>
    </source>
</evidence>
<keyword evidence="3" id="KW-1185">Reference proteome</keyword>
<protein>
    <recommendedName>
        <fullName evidence="4">Lipoprotein</fullName>
    </recommendedName>
</protein>
<dbReference type="Pfam" id="PF09476">
    <property type="entry name" value="Pilus_CpaD"/>
    <property type="match status" value="1"/>
</dbReference>
<accession>A0A2S7K5U3</accession>
<evidence type="ECO:0008006" key="4">
    <source>
        <dbReference type="Google" id="ProtNLM"/>
    </source>
</evidence>
<comment type="caution">
    <text evidence="2">The sequence shown here is derived from an EMBL/GenBank/DDBJ whole genome shotgun (WGS) entry which is preliminary data.</text>
</comment>
<proteinExistence type="predicted"/>
<dbReference type="PROSITE" id="PS51257">
    <property type="entry name" value="PROKAR_LIPOPROTEIN"/>
    <property type="match status" value="1"/>
</dbReference>
<dbReference type="Proteomes" id="UP000239504">
    <property type="component" value="Unassembled WGS sequence"/>
</dbReference>
<feature type="compositionally biased region" description="Basic and acidic residues" evidence="1">
    <location>
        <begin position="87"/>
        <end position="97"/>
    </location>
</feature>
<dbReference type="AlphaFoldDB" id="A0A2S7K5U3"/>